<reference evidence="1 2" key="1">
    <citation type="submission" date="2019-04" db="EMBL/GenBank/DDBJ databases">
        <authorList>
            <person name="Hwang J.C."/>
        </authorList>
    </citation>
    <scope>NUCLEOTIDE SEQUENCE [LARGE SCALE GENOMIC DNA]</scope>
    <source>
        <strain evidence="1 2">IMCC35001</strain>
    </source>
</reference>
<name>A0A4U1B904_9GAMM</name>
<keyword evidence="2" id="KW-1185">Reference proteome</keyword>
<organism evidence="1 2">
    <name type="scientific">Ferrimonas sediminicola</name>
    <dbReference type="NCBI Taxonomy" id="2569538"/>
    <lineage>
        <taxon>Bacteria</taxon>
        <taxon>Pseudomonadati</taxon>
        <taxon>Pseudomonadota</taxon>
        <taxon>Gammaproteobacteria</taxon>
        <taxon>Alteromonadales</taxon>
        <taxon>Ferrimonadaceae</taxon>
        <taxon>Ferrimonas</taxon>
    </lineage>
</organism>
<dbReference type="AlphaFoldDB" id="A0A4U1B904"/>
<evidence type="ECO:0000313" key="1">
    <source>
        <dbReference type="EMBL" id="TKB46780.1"/>
    </source>
</evidence>
<comment type="caution">
    <text evidence="1">The sequence shown here is derived from an EMBL/GenBank/DDBJ whole genome shotgun (WGS) entry which is preliminary data.</text>
</comment>
<dbReference type="OrthoDB" id="4774002at2"/>
<gene>
    <name evidence="1" type="ORF">FCL40_17135</name>
</gene>
<evidence type="ECO:0000313" key="2">
    <source>
        <dbReference type="Proteomes" id="UP000305674"/>
    </source>
</evidence>
<proteinExistence type="predicted"/>
<protein>
    <submittedName>
        <fullName evidence="1">Uncharacterized protein</fullName>
    </submittedName>
</protein>
<dbReference type="Proteomes" id="UP000305674">
    <property type="component" value="Unassembled WGS sequence"/>
</dbReference>
<dbReference type="RefSeq" id="WP_136854513.1">
    <property type="nucleotide sequence ID" value="NZ_SWCI01000018.1"/>
</dbReference>
<sequence length="108" mass="11728">MFNDADINLVHQMLMSKVAEGDTAAMALFSRYIAPPPKATLGPTPFNYSQEDPINAAESVICAVSDGQLPADVGRILLDGMTGVQRIREAVELEQRLKAIEEKLGQDI</sequence>
<accession>A0A4U1B904</accession>
<dbReference type="EMBL" id="SWCI01000018">
    <property type="protein sequence ID" value="TKB46780.1"/>
    <property type="molecule type" value="Genomic_DNA"/>
</dbReference>